<evidence type="ECO:0000256" key="1">
    <source>
        <dbReference type="ARBA" id="ARBA00022737"/>
    </source>
</evidence>
<dbReference type="PANTHER" id="PTHR36766:SF45">
    <property type="entry name" value="NB-ARC DOMAIN-CONTAINING PROTEIN"/>
    <property type="match status" value="1"/>
</dbReference>
<protein>
    <recommendedName>
        <fullName evidence="9">NB-ARC domain-containing protein</fullName>
    </recommendedName>
</protein>
<dbReference type="Gene3D" id="3.40.50.300">
    <property type="entry name" value="P-loop containing nucleotide triphosphate hydrolases"/>
    <property type="match status" value="1"/>
</dbReference>
<organism evidence="7 8">
    <name type="scientific">Capsicum baccatum</name>
    <name type="common">Peruvian pepper</name>
    <dbReference type="NCBI Taxonomy" id="33114"/>
    <lineage>
        <taxon>Eukaryota</taxon>
        <taxon>Viridiplantae</taxon>
        <taxon>Streptophyta</taxon>
        <taxon>Embryophyta</taxon>
        <taxon>Tracheophyta</taxon>
        <taxon>Spermatophyta</taxon>
        <taxon>Magnoliopsida</taxon>
        <taxon>eudicotyledons</taxon>
        <taxon>Gunneridae</taxon>
        <taxon>Pentapetalae</taxon>
        <taxon>asterids</taxon>
        <taxon>lamiids</taxon>
        <taxon>Solanales</taxon>
        <taxon>Solanaceae</taxon>
        <taxon>Solanoideae</taxon>
        <taxon>Capsiceae</taxon>
        <taxon>Capsicum</taxon>
    </lineage>
</organism>
<reference evidence="7 8" key="1">
    <citation type="journal article" date="2017" name="Genome Biol.">
        <title>New reference genome sequences of hot pepper reveal the massive evolution of plant disease-resistance genes by retroduplication.</title>
        <authorList>
            <person name="Kim S."/>
            <person name="Park J."/>
            <person name="Yeom S.I."/>
            <person name="Kim Y.M."/>
            <person name="Seo E."/>
            <person name="Kim K.T."/>
            <person name="Kim M.S."/>
            <person name="Lee J.M."/>
            <person name="Cheong K."/>
            <person name="Shin H.S."/>
            <person name="Kim S.B."/>
            <person name="Han K."/>
            <person name="Lee J."/>
            <person name="Park M."/>
            <person name="Lee H.A."/>
            <person name="Lee H.Y."/>
            <person name="Lee Y."/>
            <person name="Oh S."/>
            <person name="Lee J.H."/>
            <person name="Choi E."/>
            <person name="Choi E."/>
            <person name="Lee S.E."/>
            <person name="Jeon J."/>
            <person name="Kim H."/>
            <person name="Choi G."/>
            <person name="Song H."/>
            <person name="Lee J."/>
            <person name="Lee S.C."/>
            <person name="Kwon J.K."/>
            <person name="Lee H.Y."/>
            <person name="Koo N."/>
            <person name="Hong Y."/>
            <person name="Kim R.W."/>
            <person name="Kang W.H."/>
            <person name="Huh J.H."/>
            <person name="Kang B.C."/>
            <person name="Yang T.J."/>
            <person name="Lee Y.H."/>
            <person name="Bennetzen J.L."/>
            <person name="Choi D."/>
        </authorList>
    </citation>
    <scope>NUCLEOTIDE SEQUENCE [LARGE SCALE GENOMIC DNA]</scope>
    <source>
        <strain evidence="8">cv. PBC81</strain>
    </source>
</reference>
<dbReference type="Gene3D" id="1.20.5.4130">
    <property type="match status" value="1"/>
</dbReference>
<proteinExistence type="predicted"/>
<feature type="domain" description="Disease resistance N-terminal" evidence="6">
    <location>
        <begin position="1"/>
        <end position="49"/>
    </location>
</feature>
<dbReference type="GO" id="GO:0006952">
    <property type="term" value="P:defense response"/>
    <property type="evidence" value="ECO:0007669"/>
    <property type="project" value="UniProtKB-KW"/>
</dbReference>
<dbReference type="InterPro" id="IPR027417">
    <property type="entry name" value="P-loop_NTPase"/>
</dbReference>
<dbReference type="GO" id="GO:0043531">
    <property type="term" value="F:ADP binding"/>
    <property type="evidence" value="ECO:0007669"/>
    <property type="project" value="InterPro"/>
</dbReference>
<keyword evidence="1" id="KW-0677">Repeat</keyword>
<dbReference type="InterPro" id="IPR002182">
    <property type="entry name" value="NB-ARC"/>
</dbReference>
<keyword evidence="2" id="KW-0547">Nucleotide-binding</keyword>
<feature type="domain" description="NB-ARC" evidence="5">
    <location>
        <begin position="99"/>
        <end position="161"/>
    </location>
</feature>
<name>A0A2G2VZ37_CAPBA</name>
<evidence type="ECO:0000259" key="6">
    <source>
        <dbReference type="Pfam" id="PF18052"/>
    </source>
</evidence>
<dbReference type="Pfam" id="PF18052">
    <property type="entry name" value="Rx_N"/>
    <property type="match status" value="1"/>
</dbReference>
<dbReference type="Pfam" id="PF00931">
    <property type="entry name" value="NB-ARC"/>
    <property type="match status" value="2"/>
</dbReference>
<gene>
    <name evidence="7" type="ORF">CQW23_21782</name>
</gene>
<dbReference type="AlphaFoldDB" id="A0A2G2VZ37"/>
<feature type="domain" description="NB-ARC" evidence="5">
    <location>
        <begin position="170"/>
        <end position="230"/>
    </location>
</feature>
<dbReference type="GO" id="GO:0005524">
    <property type="term" value="F:ATP binding"/>
    <property type="evidence" value="ECO:0007669"/>
    <property type="project" value="UniProtKB-KW"/>
</dbReference>
<comment type="caution">
    <text evidence="7">The sequence shown here is derived from an EMBL/GenBank/DDBJ whole genome shotgun (WGS) entry which is preliminary data.</text>
</comment>
<keyword evidence="4" id="KW-0067">ATP-binding</keyword>
<evidence type="ECO:0000313" key="8">
    <source>
        <dbReference type="Proteomes" id="UP000224567"/>
    </source>
</evidence>
<evidence type="ECO:0000256" key="3">
    <source>
        <dbReference type="ARBA" id="ARBA00022821"/>
    </source>
</evidence>
<dbReference type="Proteomes" id="UP000224567">
    <property type="component" value="Unassembled WGS sequence"/>
</dbReference>
<dbReference type="InterPro" id="IPR041118">
    <property type="entry name" value="Rx_N"/>
</dbReference>
<evidence type="ECO:0000256" key="2">
    <source>
        <dbReference type="ARBA" id="ARBA00022741"/>
    </source>
</evidence>
<reference evidence="8" key="2">
    <citation type="journal article" date="2017" name="J. Anim. Genet.">
        <title>Multiple reference genome sequences of hot pepper reveal the massive evolution of plant disease resistance genes by retroduplication.</title>
        <authorList>
            <person name="Kim S."/>
            <person name="Park J."/>
            <person name="Yeom S.-I."/>
            <person name="Kim Y.-M."/>
            <person name="Seo E."/>
            <person name="Kim K.-T."/>
            <person name="Kim M.-S."/>
            <person name="Lee J.M."/>
            <person name="Cheong K."/>
            <person name="Shin H.-S."/>
            <person name="Kim S.-B."/>
            <person name="Han K."/>
            <person name="Lee J."/>
            <person name="Park M."/>
            <person name="Lee H.-A."/>
            <person name="Lee H.-Y."/>
            <person name="Lee Y."/>
            <person name="Oh S."/>
            <person name="Lee J.H."/>
            <person name="Choi E."/>
            <person name="Choi E."/>
            <person name="Lee S.E."/>
            <person name="Jeon J."/>
            <person name="Kim H."/>
            <person name="Choi G."/>
            <person name="Song H."/>
            <person name="Lee J."/>
            <person name="Lee S.-C."/>
            <person name="Kwon J.-K."/>
            <person name="Lee H.-Y."/>
            <person name="Koo N."/>
            <person name="Hong Y."/>
            <person name="Kim R.W."/>
            <person name="Kang W.-H."/>
            <person name="Huh J.H."/>
            <person name="Kang B.-C."/>
            <person name="Yang T.-J."/>
            <person name="Lee Y.-H."/>
            <person name="Bennetzen J.L."/>
            <person name="Choi D."/>
        </authorList>
    </citation>
    <scope>NUCLEOTIDE SEQUENCE [LARGE SCALE GENOMIC DNA]</scope>
    <source>
        <strain evidence="8">cv. PBC81</strain>
    </source>
</reference>
<evidence type="ECO:0000313" key="7">
    <source>
        <dbReference type="EMBL" id="PHT38209.1"/>
    </source>
</evidence>
<evidence type="ECO:0000256" key="4">
    <source>
        <dbReference type="ARBA" id="ARBA00022840"/>
    </source>
</evidence>
<keyword evidence="8" id="KW-1185">Reference proteome</keyword>
<evidence type="ECO:0000259" key="5">
    <source>
        <dbReference type="Pfam" id="PF00931"/>
    </source>
</evidence>
<dbReference type="PANTHER" id="PTHR36766">
    <property type="entry name" value="PLANT BROAD-SPECTRUM MILDEW RESISTANCE PROTEIN RPW8"/>
    <property type="match status" value="1"/>
</dbReference>
<keyword evidence="3" id="KW-0611">Plant defense</keyword>
<evidence type="ECO:0008006" key="9">
    <source>
        <dbReference type="Google" id="ProtNLM"/>
    </source>
</evidence>
<dbReference type="OrthoDB" id="1218103at2759"/>
<dbReference type="EMBL" id="MLFT02000009">
    <property type="protein sequence ID" value="PHT38209.1"/>
    <property type="molecule type" value="Genomic_DNA"/>
</dbReference>
<dbReference type="STRING" id="33114.A0A2G2VZ37"/>
<dbReference type="SUPFAM" id="SSF52540">
    <property type="entry name" value="P-loop containing nucleoside triphosphate hydrolases"/>
    <property type="match status" value="1"/>
</dbReference>
<sequence length="237" mass="26910">MIREVLDDAEKKRVKDKNVKHWLEVLETFSYDADNLLDEWRTRILLQEFERNEAAAGGSASIPRKKCNWGDGGIYDHDMFRRVMTTGIVDESEVHGRDSDKDVVIRKLLENSDQENGPLVVSIVGTGGIGKTTLAQLANGDKKLKGHFDERNWICVSDPFDETMYVPEDYSKWEPLKKSLKNGAPGSRILVTSRSERVVGRMGSSYMHSLGQISDSDCWTFFSRIAFSGRTNEDRED</sequence>
<accession>A0A2G2VZ37</accession>